<proteinExistence type="predicted"/>
<accession>A0A7M7FZQ1</accession>
<dbReference type="EnsemblMetazoa" id="XM_001123230">
    <property type="protein sequence ID" value="XP_001123230"/>
    <property type="gene ID" value="LOC727522"/>
</dbReference>
<gene>
    <name evidence="4" type="primary">LOC727522</name>
</gene>
<feature type="signal peptide" evidence="1">
    <location>
        <begin position="1"/>
        <end position="31"/>
    </location>
</feature>
<sequence length="659" mass="75763">MYSKENICRGNMMKFLLAILAVLAVTSPLEAFTVPRTGNGALADELQKFVDLIPIKEIIEIVHRYKTEDIEFQQVLQYFQSYEFKTLITEIESIPEWIHILNYAQSAGLDAYYLVNKVNEYLHLPSLKPSSHATKNIGGIRGFLDEVEALIPQDQLKSLYLERVANSAVFADFNRMLGSPVAQSLVNKLCASVNFNNFLTKAKNYGVRLDIIRVDMEERLGLTVPCYCGKVHWILLSTFMIKMKLQAVLFTTFVAFATVNCHFLPDFGKGPLHEDIQYFLDMIPMEDVISTVLKYAADDAEFQDFLKYFSTTEFKDMIVDVEAMPEFRRFANYLQNNGVFIYDELNKLNKVIGIPAIHQYNYEKITGGVKGLFDDVKALISYDKFIHGYVYKMRTSEAFRGFVAELKSKGNQEFADALYVNQRYLNFRALIIKKGIDFVLIEDIIYTVLGVEFPVIETMETFASQELSKDLQDFMNLIDKDKILNIITSYLEDDEVQKALKYMYSDEFHDLVRTVEAMPEYQDLVKFLENSGLNMTKLINKIHHLFGMEDYVPPKVNIKYLSMSTYSNLGGVKALVDAVKAALPLDKFRALYEEKMKTSAVFKTFIEKLRSDDFQHIVKTVYSSPIFLEMRQKCIEAGLNLEPLRDLIENIIGIHLPRP</sequence>
<dbReference type="KEGG" id="ame:727522"/>
<reference evidence="4" key="2">
    <citation type="submission" date="2025-04" db="UniProtKB">
        <authorList>
            <consortium name="RefSeq"/>
        </authorList>
    </citation>
    <scope>IDENTIFICATION</scope>
    <source>
        <strain evidence="4">DH4</strain>
        <tissue evidence="4">Whole body</tissue>
    </source>
</reference>
<evidence type="ECO:0000256" key="1">
    <source>
        <dbReference type="SAM" id="SignalP"/>
    </source>
</evidence>
<name>A0A7M7FZQ1_APIME</name>
<dbReference type="GeneID" id="727522"/>
<dbReference type="Proteomes" id="UP000005203">
    <property type="component" value="Linkage group LG1"/>
</dbReference>
<feature type="chain" id="PRO_5044659222" evidence="1">
    <location>
        <begin position="32"/>
        <end position="659"/>
    </location>
</feature>
<reference evidence="2" key="1">
    <citation type="submission" date="2021-01" db="UniProtKB">
        <authorList>
            <consortium name="EnsemblMetazoa"/>
        </authorList>
    </citation>
    <scope>IDENTIFICATION</scope>
    <source>
        <strain evidence="2">DH4</strain>
    </source>
</reference>
<dbReference type="PANTHER" id="PTHR21163">
    <property type="entry name" value="PROTEIN G12"/>
    <property type="match status" value="1"/>
</dbReference>
<protein>
    <submittedName>
        <fullName evidence="4">Uncharacterized protein LOC727522</fullName>
    </submittedName>
</protein>
<dbReference type="AlphaFoldDB" id="A0A7M7FZQ1"/>
<keyword evidence="3" id="KW-1185">Reference proteome</keyword>
<reference evidence="3" key="3">
    <citation type="submission" date="2025-05" db="UniProtKB">
        <authorList>
            <consortium name="RefSeq"/>
        </authorList>
    </citation>
    <scope>NUCLEOTIDE SEQUENCE [LARGE SCALE GENOMIC DNA]</scope>
    <source>
        <strain evidence="3">DH4</strain>
    </source>
</reference>
<dbReference type="RefSeq" id="XP_001123230.2">
    <property type="nucleotide sequence ID" value="XM_001123230.5"/>
</dbReference>
<accession>A0A8B6XDM2</accession>
<evidence type="ECO:0000313" key="3">
    <source>
        <dbReference type="Proteomes" id="UP000005203"/>
    </source>
</evidence>
<evidence type="ECO:0000313" key="4">
    <source>
        <dbReference type="RefSeq" id="XP_001123230.2"/>
    </source>
</evidence>
<dbReference type="PANTHER" id="PTHR21163:SF1">
    <property type="entry name" value="PROTEIN G12"/>
    <property type="match status" value="1"/>
</dbReference>
<dbReference type="InterPro" id="IPR010629">
    <property type="entry name" value="Ins_allergen"/>
</dbReference>
<dbReference type="OrthoDB" id="7882129at2759"/>
<dbReference type="Pfam" id="PF06757">
    <property type="entry name" value="Ins_allergen_rp"/>
    <property type="match status" value="3"/>
</dbReference>
<keyword evidence="1" id="KW-0732">Signal</keyword>
<organism evidence="2">
    <name type="scientific">Apis mellifera</name>
    <name type="common">Honeybee</name>
    <dbReference type="NCBI Taxonomy" id="7460"/>
    <lineage>
        <taxon>Eukaryota</taxon>
        <taxon>Metazoa</taxon>
        <taxon>Ecdysozoa</taxon>
        <taxon>Arthropoda</taxon>
        <taxon>Hexapoda</taxon>
        <taxon>Insecta</taxon>
        <taxon>Pterygota</taxon>
        <taxon>Neoptera</taxon>
        <taxon>Endopterygota</taxon>
        <taxon>Hymenoptera</taxon>
        <taxon>Apocrita</taxon>
        <taxon>Aculeata</taxon>
        <taxon>Apoidea</taxon>
        <taxon>Anthophila</taxon>
        <taxon>Apidae</taxon>
        <taxon>Apis</taxon>
    </lineage>
</organism>
<evidence type="ECO:0000313" key="2">
    <source>
        <dbReference type="EnsemblMetazoa" id="XP_001123230"/>
    </source>
</evidence>